<protein>
    <recommendedName>
        <fullName evidence="5">Actin maturation protease</fullName>
    </recommendedName>
    <alternativeName>
        <fullName evidence="6">Actin aminopeptidase ACTMAP</fullName>
    </alternativeName>
</protein>
<evidence type="ECO:0000256" key="6">
    <source>
        <dbReference type="ARBA" id="ARBA00034908"/>
    </source>
</evidence>
<comment type="caution">
    <text evidence="8">The sequence shown here is derived from an EMBL/GenBank/DDBJ whole genome shotgun (WGS) entry which is preliminary data.</text>
</comment>
<dbReference type="AlphaFoldDB" id="A0A132AKQ3"/>
<evidence type="ECO:0000313" key="8">
    <source>
        <dbReference type="EMBL" id="KPM11582.1"/>
    </source>
</evidence>
<gene>
    <name evidence="8" type="ORF">QR98_0101550</name>
</gene>
<dbReference type="GO" id="GO:0006508">
    <property type="term" value="P:proteolysis"/>
    <property type="evidence" value="ECO:0007669"/>
    <property type="project" value="UniProtKB-KW"/>
</dbReference>
<evidence type="ECO:0000256" key="3">
    <source>
        <dbReference type="ARBA" id="ARBA00022801"/>
    </source>
</evidence>
<organism evidence="8 9">
    <name type="scientific">Sarcoptes scabiei</name>
    <name type="common">Itch mite</name>
    <name type="synonym">Acarus scabiei</name>
    <dbReference type="NCBI Taxonomy" id="52283"/>
    <lineage>
        <taxon>Eukaryota</taxon>
        <taxon>Metazoa</taxon>
        <taxon>Ecdysozoa</taxon>
        <taxon>Arthropoda</taxon>
        <taxon>Chelicerata</taxon>
        <taxon>Arachnida</taxon>
        <taxon>Acari</taxon>
        <taxon>Acariformes</taxon>
        <taxon>Sarcoptiformes</taxon>
        <taxon>Astigmata</taxon>
        <taxon>Psoroptidia</taxon>
        <taxon>Sarcoptoidea</taxon>
        <taxon>Sarcoptidae</taxon>
        <taxon>Sarcoptinae</taxon>
        <taxon>Sarcoptes</taxon>
    </lineage>
</organism>
<dbReference type="Pfam" id="PF21646">
    <property type="entry name" value="ACTMAP-like_C"/>
    <property type="match status" value="1"/>
</dbReference>
<comment type="similarity">
    <text evidence="4">Belongs to the ACTMAP family.</text>
</comment>
<dbReference type="Proteomes" id="UP000616769">
    <property type="component" value="Unassembled WGS sequence"/>
</dbReference>
<dbReference type="GO" id="GO:0004177">
    <property type="term" value="F:aminopeptidase activity"/>
    <property type="evidence" value="ECO:0007669"/>
    <property type="project" value="UniProtKB-KW"/>
</dbReference>
<dbReference type="OrthoDB" id="198816at2759"/>
<sequence length="310" mass="36112">MILIAKRSSDDIDQKIFLSPASSDAIIEKTCQRYWSLFKSIRINPSASLSLLSFYNHCDPIIQIEILFDSSCGLVALLMCLKSITKIEIDLPEILERAKSHGYTKFGEMFSVLIFDSDFSAENMSNFINKEFLLRSELKSDTERSMLTIVKHLCQGLPILIPYDADANYEPCMKEGSRAHWAILNGFCILSEVEKDVLERNQPPSLIKQTDLDNELQLFEILDEDHHQWRKIYHYIKRFLTLDKLFVYARQGRSRHLQIWSFKKLMQSNQNLKKVSSKILNDPERSEMIYPQDGRIDKTLANNFILIFRD</sequence>
<evidence type="ECO:0000256" key="7">
    <source>
        <dbReference type="ARBA" id="ARBA00049041"/>
    </source>
</evidence>
<dbReference type="VEuPathDB" id="VectorBase:SSCA006761"/>
<dbReference type="PANTHER" id="PTHR28631">
    <property type="entry name" value="UPF0692 PROTEIN C19ORF54"/>
    <property type="match status" value="1"/>
</dbReference>
<evidence type="ECO:0000256" key="5">
    <source>
        <dbReference type="ARBA" id="ARBA00034848"/>
    </source>
</evidence>
<dbReference type="InterPro" id="IPR040043">
    <property type="entry name" value="ACTMAP"/>
</dbReference>
<evidence type="ECO:0000256" key="4">
    <source>
        <dbReference type="ARBA" id="ARBA00034725"/>
    </source>
</evidence>
<proteinExistence type="inferred from homology"/>
<evidence type="ECO:0000313" key="9">
    <source>
        <dbReference type="Proteomes" id="UP000616769"/>
    </source>
</evidence>
<name>A0A132AKQ3_SARSC</name>
<dbReference type="EMBL" id="JXLN01017494">
    <property type="protein sequence ID" value="KPM11582.1"/>
    <property type="molecule type" value="Genomic_DNA"/>
</dbReference>
<comment type="catalytic activity">
    <reaction evidence="7">
        <text>N-terminal N(alpha)-acetyl-L-cysteinyl-L-aspartyl-[protein] + H2O = N-terminal L-aspartyl-[protein] + N-acetyl-L-cysteine</text>
        <dbReference type="Rhea" id="RHEA:74579"/>
        <dbReference type="Rhea" id="RHEA-COMP:12669"/>
        <dbReference type="Rhea" id="RHEA-COMP:18395"/>
        <dbReference type="ChEBI" id="CHEBI:15377"/>
        <dbReference type="ChEBI" id="CHEBI:64720"/>
        <dbReference type="ChEBI" id="CHEBI:78236"/>
        <dbReference type="ChEBI" id="CHEBI:193599"/>
    </reaction>
    <physiologicalReaction direction="left-to-right" evidence="7">
        <dbReference type="Rhea" id="RHEA:74580"/>
    </physiologicalReaction>
</comment>
<keyword evidence="3" id="KW-0378">Hydrolase</keyword>
<dbReference type="PANTHER" id="PTHR28631:SF1">
    <property type="entry name" value="ACTIN MATURATION PROTEASE"/>
    <property type="match status" value="1"/>
</dbReference>
<accession>A0A132AKQ3</accession>
<evidence type="ECO:0000256" key="2">
    <source>
        <dbReference type="ARBA" id="ARBA00022670"/>
    </source>
</evidence>
<keyword evidence="2" id="KW-0645">Protease</keyword>
<keyword evidence="1" id="KW-0031">Aminopeptidase</keyword>
<evidence type="ECO:0000256" key="1">
    <source>
        <dbReference type="ARBA" id="ARBA00022438"/>
    </source>
</evidence>
<reference evidence="8 9" key="1">
    <citation type="journal article" date="2015" name="Parasit. Vectors">
        <title>Draft genome of the scabies mite.</title>
        <authorList>
            <person name="Rider S.D.Jr."/>
            <person name="Morgan M.S."/>
            <person name="Arlian L.G."/>
        </authorList>
    </citation>
    <scope>NUCLEOTIDE SEQUENCE [LARGE SCALE GENOMIC DNA]</scope>
    <source>
        <strain evidence="8">Arlian Lab</strain>
    </source>
</reference>